<gene>
    <name evidence="1" type="ORF">GCM10020367_37530</name>
</gene>
<proteinExistence type="predicted"/>
<reference evidence="2" key="1">
    <citation type="journal article" date="2019" name="Int. J. Syst. Evol. Microbiol.">
        <title>The Global Catalogue of Microorganisms (GCM) 10K type strain sequencing project: providing services to taxonomists for standard genome sequencing and annotation.</title>
        <authorList>
            <consortium name="The Broad Institute Genomics Platform"/>
            <consortium name="The Broad Institute Genome Sequencing Center for Infectious Disease"/>
            <person name="Wu L."/>
            <person name="Ma J."/>
        </authorList>
    </citation>
    <scope>NUCLEOTIDE SEQUENCE [LARGE SCALE GENOMIC DNA]</scope>
    <source>
        <strain evidence="2">JCM 9651</strain>
    </source>
</reference>
<protein>
    <recommendedName>
        <fullName evidence="3">Minor tail protein</fullName>
    </recommendedName>
</protein>
<evidence type="ECO:0000313" key="2">
    <source>
        <dbReference type="Proteomes" id="UP001499990"/>
    </source>
</evidence>
<name>A0ABP6SE51_9ACTN</name>
<sequence length="382" mass="40080">MTLRTGWLAPTGQTRLDTRHTALGATTPTGPLASRSGILPGSYDPKFRVGGLWLNSNGPMTATVYHGRAVIQGSTAQGAYPVALDEDTVITFADGHPLYPRIDLVVLRVYDDDVDKSNKSEAAIEIVKGAEVANPVAPDAPPLSLPLFSVKVPAKTSAGTGGIPWSAPGSVTDLRTTLVSIGGILPVYGNAGVAGAYPGQYQDNDEAHYLQRWNGTAWVAYPKEIGGIAPNGTLSTGGYTGQYREANGVLQRWNGTAWVNYQPPVEVETLSTGVTVATGWSLVGFAARRTRGIVTMAITVTRSGADITATSQGNITDETLCTLPAGWRPALDTETTASDGYGSGSATVYPNGTVTLRTWSSTGVLTATPPTRIVRLTATFIQ</sequence>
<keyword evidence="2" id="KW-1185">Reference proteome</keyword>
<dbReference type="Proteomes" id="UP001499990">
    <property type="component" value="Unassembled WGS sequence"/>
</dbReference>
<evidence type="ECO:0008006" key="3">
    <source>
        <dbReference type="Google" id="ProtNLM"/>
    </source>
</evidence>
<evidence type="ECO:0000313" key="1">
    <source>
        <dbReference type="EMBL" id="GAA3374275.1"/>
    </source>
</evidence>
<accession>A0ABP6SE51</accession>
<dbReference type="EMBL" id="BAAAYL010000001">
    <property type="protein sequence ID" value="GAA3374275.1"/>
    <property type="molecule type" value="Genomic_DNA"/>
</dbReference>
<dbReference type="RefSeq" id="WP_345039024.1">
    <property type="nucleotide sequence ID" value="NZ_BAAAYL010000001.1"/>
</dbReference>
<organism evidence="1 2">
    <name type="scientific">Streptomyces sannanensis</name>
    <dbReference type="NCBI Taxonomy" id="285536"/>
    <lineage>
        <taxon>Bacteria</taxon>
        <taxon>Bacillati</taxon>
        <taxon>Actinomycetota</taxon>
        <taxon>Actinomycetes</taxon>
        <taxon>Kitasatosporales</taxon>
        <taxon>Streptomycetaceae</taxon>
        <taxon>Streptomyces</taxon>
    </lineage>
</organism>
<comment type="caution">
    <text evidence="1">The sequence shown here is derived from an EMBL/GenBank/DDBJ whole genome shotgun (WGS) entry which is preliminary data.</text>
</comment>